<dbReference type="InterPro" id="IPR018062">
    <property type="entry name" value="HTH_AraC-typ_CS"/>
</dbReference>
<proteinExistence type="predicted"/>
<dbReference type="InterPro" id="IPR009057">
    <property type="entry name" value="Homeodomain-like_sf"/>
</dbReference>
<dbReference type="SUPFAM" id="SSF46689">
    <property type="entry name" value="Homeodomain-like"/>
    <property type="match status" value="1"/>
</dbReference>
<evidence type="ECO:0000313" key="9">
    <source>
        <dbReference type="Proteomes" id="UP000648663"/>
    </source>
</evidence>
<evidence type="ECO:0000313" key="7">
    <source>
        <dbReference type="EMBL" id="NIH69577.1"/>
    </source>
</evidence>
<dbReference type="AlphaFoldDB" id="A0A846LQ99"/>
<dbReference type="SMART" id="SM00342">
    <property type="entry name" value="HTH_ARAC"/>
    <property type="match status" value="1"/>
</dbReference>
<feature type="domain" description="HTH araC/xylS-type" evidence="5">
    <location>
        <begin position="183"/>
        <end position="280"/>
    </location>
</feature>
<accession>A0A846LQ99</accession>
<dbReference type="RefSeq" id="WP_166757048.1">
    <property type="nucleotide sequence ID" value="NZ_BAABJU010000020.1"/>
</dbReference>
<dbReference type="InterPro" id="IPR050204">
    <property type="entry name" value="AraC_XylS_family_regulators"/>
</dbReference>
<dbReference type="PROSITE" id="PS01124">
    <property type="entry name" value="HTH_ARAC_FAMILY_2"/>
    <property type="match status" value="1"/>
</dbReference>
<dbReference type="GO" id="GO:0003700">
    <property type="term" value="F:DNA-binding transcription factor activity"/>
    <property type="evidence" value="ECO:0007669"/>
    <property type="project" value="InterPro"/>
</dbReference>
<evidence type="ECO:0000256" key="3">
    <source>
        <dbReference type="ARBA" id="ARBA00023163"/>
    </source>
</evidence>
<evidence type="ECO:0000313" key="6">
    <source>
        <dbReference type="EMBL" id="GGL74969.1"/>
    </source>
</evidence>
<keyword evidence="1" id="KW-0805">Transcription regulation</keyword>
<dbReference type="Pfam" id="PF20240">
    <property type="entry name" value="DUF6597"/>
    <property type="match status" value="1"/>
</dbReference>
<feature type="region of interest" description="Disordered" evidence="4">
    <location>
        <begin position="1"/>
        <end position="26"/>
    </location>
</feature>
<organism evidence="7 8">
    <name type="scientific">Modestobacter marinus</name>
    <dbReference type="NCBI Taxonomy" id="477641"/>
    <lineage>
        <taxon>Bacteria</taxon>
        <taxon>Bacillati</taxon>
        <taxon>Actinomycetota</taxon>
        <taxon>Actinomycetes</taxon>
        <taxon>Geodermatophilales</taxon>
        <taxon>Geodermatophilaceae</taxon>
        <taxon>Modestobacter</taxon>
    </lineage>
</organism>
<dbReference type="InterPro" id="IPR018060">
    <property type="entry name" value="HTH_AraC"/>
</dbReference>
<dbReference type="Gene3D" id="1.10.10.60">
    <property type="entry name" value="Homeodomain-like"/>
    <property type="match status" value="1"/>
</dbReference>
<reference evidence="6" key="4">
    <citation type="submission" date="2024-05" db="EMBL/GenBank/DDBJ databases">
        <authorList>
            <person name="Sun Q."/>
            <person name="Zhou Y."/>
        </authorList>
    </citation>
    <scope>NUCLEOTIDE SEQUENCE</scope>
    <source>
        <strain evidence="6">CGMCC 4.5581</strain>
    </source>
</reference>
<keyword evidence="9" id="KW-1185">Reference proteome</keyword>
<dbReference type="Proteomes" id="UP000648663">
    <property type="component" value="Unassembled WGS sequence"/>
</dbReference>
<evidence type="ECO:0000256" key="2">
    <source>
        <dbReference type="ARBA" id="ARBA00023125"/>
    </source>
</evidence>
<dbReference type="InterPro" id="IPR046532">
    <property type="entry name" value="DUF6597"/>
</dbReference>
<keyword evidence="2 7" id="KW-0238">DNA-binding</keyword>
<dbReference type="GO" id="GO:0043565">
    <property type="term" value="F:sequence-specific DNA binding"/>
    <property type="evidence" value="ECO:0007669"/>
    <property type="project" value="InterPro"/>
</dbReference>
<sequence>MKADSPSPAGDATPRDPVERAHLKDPGDASHVIHRYPADPAFDGLLQRFWIPVWSVPPGQEAPQRVLQYPVSLVVVSADYARFYGVVSGLSTTTLTGTGWAVGVMCAPAAGFLVAGGPMSDHTDRHVDVAEVLGPAGETLTARVRAAMAPDPHAPAAHAAAMDAFGDALRPLLPVDADGELVNRVVAYVEGDREVLRVAQVCERFGLSERALQRLVHRRLGLTPKWLIQRRRLQEAAERLREGPAGLAGVAASLGYADQAHLTRDFARVTGVPPGQFAARYAAGSSRGARPPVS</sequence>
<dbReference type="Proteomes" id="UP000552836">
    <property type="component" value="Unassembled WGS sequence"/>
</dbReference>
<gene>
    <name evidence="7" type="ORF">FB380_004065</name>
    <name evidence="6" type="ORF">GCM10011589_33780</name>
</gene>
<evidence type="ECO:0000256" key="4">
    <source>
        <dbReference type="SAM" id="MobiDB-lite"/>
    </source>
</evidence>
<keyword evidence="3" id="KW-0804">Transcription</keyword>
<name>A0A846LQ99_9ACTN</name>
<dbReference type="EMBL" id="JAAMPA010000002">
    <property type="protein sequence ID" value="NIH69577.1"/>
    <property type="molecule type" value="Genomic_DNA"/>
</dbReference>
<protein>
    <submittedName>
        <fullName evidence="7">AraC-like DNA-binding protein</fullName>
    </submittedName>
</protein>
<reference evidence="6" key="1">
    <citation type="journal article" date="2014" name="Int. J. Syst. Evol. Microbiol.">
        <title>Complete genome of a new Firmicutes species belonging to the dominant human colonic microbiota ('Ruminococcus bicirculans') reveals two chromosomes and a selective capacity to utilize plant glucans.</title>
        <authorList>
            <consortium name="NISC Comparative Sequencing Program"/>
            <person name="Wegmann U."/>
            <person name="Louis P."/>
            <person name="Goesmann A."/>
            <person name="Henrissat B."/>
            <person name="Duncan S.H."/>
            <person name="Flint H.J."/>
        </authorList>
    </citation>
    <scope>NUCLEOTIDE SEQUENCE</scope>
    <source>
        <strain evidence="6">CGMCC 4.5581</strain>
    </source>
</reference>
<dbReference type="PANTHER" id="PTHR46796:SF15">
    <property type="entry name" value="BLL1074 PROTEIN"/>
    <property type="match status" value="1"/>
</dbReference>
<dbReference type="EMBL" id="BMMI01000006">
    <property type="protein sequence ID" value="GGL74969.1"/>
    <property type="molecule type" value="Genomic_DNA"/>
</dbReference>
<dbReference type="PANTHER" id="PTHR46796">
    <property type="entry name" value="HTH-TYPE TRANSCRIPTIONAL ACTIVATOR RHAS-RELATED"/>
    <property type="match status" value="1"/>
</dbReference>
<reference evidence="9" key="2">
    <citation type="journal article" date="2019" name="Int. J. Syst. Evol. Microbiol.">
        <title>The Global Catalogue of Microorganisms (GCM) 10K type strain sequencing project: providing services to taxonomists for standard genome sequencing and annotation.</title>
        <authorList>
            <consortium name="The Broad Institute Genomics Platform"/>
            <consortium name="The Broad Institute Genome Sequencing Center for Infectious Disease"/>
            <person name="Wu L."/>
            <person name="Ma J."/>
        </authorList>
    </citation>
    <scope>NUCLEOTIDE SEQUENCE [LARGE SCALE GENOMIC DNA]</scope>
    <source>
        <strain evidence="9">CGMCC 4.5581</strain>
    </source>
</reference>
<reference evidence="7 8" key="3">
    <citation type="submission" date="2020-02" db="EMBL/GenBank/DDBJ databases">
        <title>Sequencing the genomes of 1000 actinobacteria strains.</title>
        <authorList>
            <person name="Klenk H.-P."/>
        </authorList>
    </citation>
    <scope>NUCLEOTIDE SEQUENCE [LARGE SCALE GENOMIC DNA]</scope>
    <source>
        <strain evidence="7 8">DSM 45201</strain>
    </source>
</reference>
<comment type="caution">
    <text evidence="7">The sequence shown here is derived from an EMBL/GenBank/DDBJ whole genome shotgun (WGS) entry which is preliminary data.</text>
</comment>
<feature type="compositionally biased region" description="Basic and acidic residues" evidence="4">
    <location>
        <begin position="13"/>
        <end position="26"/>
    </location>
</feature>
<evidence type="ECO:0000256" key="1">
    <source>
        <dbReference type="ARBA" id="ARBA00023015"/>
    </source>
</evidence>
<dbReference type="Pfam" id="PF12833">
    <property type="entry name" value="HTH_18"/>
    <property type="match status" value="1"/>
</dbReference>
<evidence type="ECO:0000259" key="5">
    <source>
        <dbReference type="PROSITE" id="PS01124"/>
    </source>
</evidence>
<dbReference type="PROSITE" id="PS00041">
    <property type="entry name" value="HTH_ARAC_FAMILY_1"/>
    <property type="match status" value="1"/>
</dbReference>
<evidence type="ECO:0000313" key="8">
    <source>
        <dbReference type="Proteomes" id="UP000552836"/>
    </source>
</evidence>